<evidence type="ECO:0000256" key="1">
    <source>
        <dbReference type="ARBA" id="ARBA00004123"/>
    </source>
</evidence>
<sequence length="498" mass="54480">MAANFQHPFQCIQFVEKKREGSQKLLIASAGASLYCYAAETGQRLSSWPQDVDASNANNSGAETGSEDQGPPEKKRKVSPSAEELAKDSKAAVKAPTWSIIPILVASSNGDYLIALTAEDKCIRVFQLKDDGTFEQLSERCMPKRPCSIALADNDSTILCGDKFGDVYSLPLIPGQEPYVPSKLPSRPKVPAATTLTVHSKRNLESLEQQLRHGQSTKPTEEKLVLNFEHQLLLGHVSLLTDVACVSLPLDASSSQKRSYILTADRDEHIRVSRYPQAHIIENYCLGHTGFVSKLCIPHWAPEYLISGGGDDDLLVWKWAESRILRKVPLVEQASETAQVVVRGIWATSFSHPTDSAGALNMVLVALDGSSQLQCFVLRLDGTMKAQKPIELSGNVLDVASIEKDNMIVVSVDCIRQKGSTQEWRENPTSPSNLIESFRVKPGTGSLEWEPVTETLAANINSSGSSDIPADTDTKRRKLLNGALYSLGNLRKKPGQDD</sequence>
<keyword evidence="9" id="KW-1185">Reference proteome</keyword>
<comment type="similarity">
    <text evidence="6">Belongs to the WD repeat TRM82 family.</text>
</comment>
<dbReference type="GO" id="GO:0043527">
    <property type="term" value="C:tRNA methyltransferase complex"/>
    <property type="evidence" value="ECO:0007669"/>
    <property type="project" value="TreeGrafter"/>
</dbReference>
<dbReference type="HAMAP" id="MF_03056">
    <property type="entry name" value="TRM82"/>
    <property type="match status" value="1"/>
</dbReference>
<name>A0A5N5X3N3_9EURO</name>
<evidence type="ECO:0000256" key="2">
    <source>
        <dbReference type="ARBA" id="ARBA00022574"/>
    </source>
</evidence>
<keyword evidence="2 6" id="KW-0853">WD repeat</keyword>
<dbReference type="GO" id="GO:0008168">
    <property type="term" value="F:methyltransferase activity"/>
    <property type="evidence" value="ECO:0007669"/>
    <property type="project" value="UniProtKB-KW"/>
</dbReference>
<comment type="function">
    <text evidence="6">Required for the formation of N(7)-methylguanine at position 46 (m7G46) in tRNA. In the complex, it is required to stabilize and induce conformational changes of the catalytic subunit.</text>
</comment>
<dbReference type="OrthoDB" id="339900at2759"/>
<dbReference type="PANTHER" id="PTHR16288:SF0">
    <property type="entry name" value="TRNA (GUANINE-N(7)-)-METHYLTRANSFERASE NON-CATALYTIC SUBUNIT WDR4"/>
    <property type="match status" value="1"/>
</dbReference>
<evidence type="ECO:0000256" key="6">
    <source>
        <dbReference type="HAMAP-Rule" id="MF_03056"/>
    </source>
</evidence>
<dbReference type="SUPFAM" id="SSF50978">
    <property type="entry name" value="WD40 repeat-like"/>
    <property type="match status" value="1"/>
</dbReference>
<reference evidence="8 9" key="1">
    <citation type="submission" date="2019-04" db="EMBL/GenBank/DDBJ databases">
        <title>Friends and foes A comparative genomics study of 23 Aspergillus species from section Flavi.</title>
        <authorList>
            <consortium name="DOE Joint Genome Institute"/>
            <person name="Kjaerbolling I."/>
            <person name="Vesth T."/>
            <person name="Frisvad J.C."/>
            <person name="Nybo J.L."/>
            <person name="Theobald S."/>
            <person name="Kildgaard S."/>
            <person name="Isbrandt T."/>
            <person name="Kuo A."/>
            <person name="Sato A."/>
            <person name="Lyhne E.K."/>
            <person name="Kogle M.E."/>
            <person name="Wiebenga A."/>
            <person name="Kun R.S."/>
            <person name="Lubbers R.J."/>
            <person name="Makela M.R."/>
            <person name="Barry K."/>
            <person name="Chovatia M."/>
            <person name="Clum A."/>
            <person name="Daum C."/>
            <person name="Haridas S."/>
            <person name="He G."/>
            <person name="LaButti K."/>
            <person name="Lipzen A."/>
            <person name="Mondo S."/>
            <person name="Riley R."/>
            <person name="Salamov A."/>
            <person name="Simmons B.A."/>
            <person name="Magnuson J.K."/>
            <person name="Henrissat B."/>
            <person name="Mortensen U.H."/>
            <person name="Larsen T.O."/>
            <person name="Devries R.P."/>
            <person name="Grigoriev I.V."/>
            <person name="Machida M."/>
            <person name="Baker S.E."/>
            <person name="Andersen M.R."/>
        </authorList>
    </citation>
    <scope>NUCLEOTIDE SEQUENCE [LARGE SCALE GENOMIC DNA]</scope>
    <source>
        <strain evidence="8 9">CBS 151.66</strain>
    </source>
</reference>
<dbReference type="PANTHER" id="PTHR16288">
    <property type="entry name" value="WD40 REPEAT PROTEIN 4"/>
    <property type="match status" value="1"/>
</dbReference>
<dbReference type="UniPathway" id="UPA00989"/>
<proteinExistence type="inferred from homology"/>
<dbReference type="GO" id="GO:0106004">
    <property type="term" value="P:tRNA (guanine-N7)-methylation"/>
    <property type="evidence" value="ECO:0007669"/>
    <property type="project" value="UniProtKB-UniRule"/>
</dbReference>
<evidence type="ECO:0000256" key="3">
    <source>
        <dbReference type="ARBA" id="ARBA00022694"/>
    </source>
</evidence>
<evidence type="ECO:0000256" key="5">
    <source>
        <dbReference type="ARBA" id="ARBA00023242"/>
    </source>
</evidence>
<gene>
    <name evidence="8" type="ORF">BDV29DRAFT_173293</name>
</gene>
<keyword evidence="8" id="KW-0808">Transferase</keyword>
<evidence type="ECO:0000313" key="9">
    <source>
        <dbReference type="Proteomes" id="UP000326565"/>
    </source>
</evidence>
<feature type="region of interest" description="Disordered" evidence="7">
    <location>
        <begin position="48"/>
        <end position="79"/>
    </location>
</feature>
<keyword evidence="4 6" id="KW-0677">Repeat</keyword>
<dbReference type="Gene3D" id="2.130.10.10">
    <property type="entry name" value="YVTN repeat-like/Quinoprotein amine dehydrogenase"/>
    <property type="match status" value="1"/>
</dbReference>
<accession>A0A5N5X3N3</accession>
<comment type="subcellular location">
    <subcellularLocation>
        <location evidence="1 6">Nucleus</location>
    </subcellularLocation>
</comment>
<evidence type="ECO:0000256" key="4">
    <source>
        <dbReference type="ARBA" id="ARBA00022737"/>
    </source>
</evidence>
<protein>
    <submittedName>
        <fullName evidence="8">Guanine-N(7)--methyltransferase non-catalytic subunit trm82</fullName>
    </submittedName>
</protein>
<dbReference type="InterPro" id="IPR015943">
    <property type="entry name" value="WD40/YVTN_repeat-like_dom_sf"/>
</dbReference>
<evidence type="ECO:0000256" key="7">
    <source>
        <dbReference type="SAM" id="MobiDB-lite"/>
    </source>
</evidence>
<keyword evidence="5 6" id="KW-0539">Nucleus</keyword>
<keyword evidence="3 6" id="KW-0819">tRNA processing</keyword>
<keyword evidence="8" id="KW-0489">Methyltransferase</keyword>
<evidence type="ECO:0000313" key="8">
    <source>
        <dbReference type="EMBL" id="KAB8074647.1"/>
    </source>
</evidence>
<dbReference type="EMBL" id="ML732206">
    <property type="protein sequence ID" value="KAB8074647.1"/>
    <property type="molecule type" value="Genomic_DNA"/>
</dbReference>
<dbReference type="InterPro" id="IPR028884">
    <property type="entry name" value="Trm82"/>
</dbReference>
<dbReference type="AlphaFoldDB" id="A0A5N5X3N3"/>
<comment type="pathway">
    <text evidence="6">tRNA modification; N(7)-methylguanine-tRNA biosynthesis.</text>
</comment>
<organism evidence="8 9">
    <name type="scientific">Aspergillus leporis</name>
    <dbReference type="NCBI Taxonomy" id="41062"/>
    <lineage>
        <taxon>Eukaryota</taxon>
        <taxon>Fungi</taxon>
        <taxon>Dikarya</taxon>
        <taxon>Ascomycota</taxon>
        <taxon>Pezizomycotina</taxon>
        <taxon>Eurotiomycetes</taxon>
        <taxon>Eurotiomycetidae</taxon>
        <taxon>Eurotiales</taxon>
        <taxon>Aspergillaceae</taxon>
        <taxon>Aspergillus</taxon>
        <taxon>Aspergillus subgen. Circumdati</taxon>
    </lineage>
</organism>
<dbReference type="GO" id="GO:0005829">
    <property type="term" value="C:cytosol"/>
    <property type="evidence" value="ECO:0007669"/>
    <property type="project" value="TreeGrafter"/>
</dbReference>
<dbReference type="GO" id="GO:0005634">
    <property type="term" value="C:nucleus"/>
    <property type="evidence" value="ECO:0007669"/>
    <property type="project" value="UniProtKB-SubCell"/>
</dbReference>
<dbReference type="InterPro" id="IPR036322">
    <property type="entry name" value="WD40_repeat_dom_sf"/>
</dbReference>
<feature type="compositionally biased region" description="Polar residues" evidence="7">
    <location>
        <begin position="48"/>
        <end position="63"/>
    </location>
</feature>
<dbReference type="Proteomes" id="UP000326565">
    <property type="component" value="Unassembled WGS sequence"/>
</dbReference>